<dbReference type="PANTHER" id="PTHR38706:SF2">
    <property type="match status" value="1"/>
</dbReference>
<dbReference type="Proteomes" id="UP000606274">
    <property type="component" value="Unassembled WGS sequence"/>
</dbReference>
<feature type="non-terminal residue" evidence="1">
    <location>
        <position position="161"/>
    </location>
</feature>
<organism evidence="1 2">
    <name type="scientific">Silurus meridionalis</name>
    <name type="common">Southern catfish</name>
    <name type="synonym">Silurus soldatovi meridionalis</name>
    <dbReference type="NCBI Taxonomy" id="175797"/>
    <lineage>
        <taxon>Eukaryota</taxon>
        <taxon>Metazoa</taxon>
        <taxon>Chordata</taxon>
        <taxon>Craniata</taxon>
        <taxon>Vertebrata</taxon>
        <taxon>Euteleostomi</taxon>
        <taxon>Actinopterygii</taxon>
        <taxon>Neopterygii</taxon>
        <taxon>Teleostei</taxon>
        <taxon>Ostariophysi</taxon>
        <taxon>Siluriformes</taxon>
        <taxon>Siluridae</taxon>
        <taxon>Silurus</taxon>
    </lineage>
</organism>
<keyword evidence="2" id="KW-1185">Reference proteome</keyword>
<evidence type="ECO:0000313" key="1">
    <source>
        <dbReference type="EMBL" id="KAF7686683.1"/>
    </source>
</evidence>
<evidence type="ECO:0000313" key="2">
    <source>
        <dbReference type="Proteomes" id="UP000606274"/>
    </source>
</evidence>
<dbReference type="PANTHER" id="PTHR38706">
    <property type="entry name" value="SI:CH211-198C19.1-RELATED"/>
    <property type="match status" value="1"/>
</dbReference>
<dbReference type="AlphaFoldDB" id="A0A8T0A6U0"/>
<feature type="non-terminal residue" evidence="1">
    <location>
        <position position="1"/>
    </location>
</feature>
<protein>
    <submittedName>
        <fullName evidence="1">Uncharacterized protein</fullName>
    </submittedName>
</protein>
<name>A0A8T0A6U0_SILME</name>
<reference evidence="1" key="1">
    <citation type="submission" date="2020-08" db="EMBL/GenBank/DDBJ databases">
        <title>Chromosome-level assembly of Southern catfish (Silurus meridionalis) provides insights into visual adaptation to the nocturnal and benthic lifestyles.</title>
        <authorList>
            <person name="Zhang Y."/>
            <person name="Wang D."/>
            <person name="Peng Z."/>
        </authorList>
    </citation>
    <scope>NUCLEOTIDE SEQUENCE</scope>
    <source>
        <strain evidence="1">SWU-2019-XX</strain>
        <tissue evidence="1">Muscle</tissue>
    </source>
</reference>
<dbReference type="EMBL" id="JABFDY010000028">
    <property type="protein sequence ID" value="KAF7686683.1"/>
    <property type="molecule type" value="Genomic_DNA"/>
</dbReference>
<comment type="caution">
    <text evidence="1">The sequence shown here is derived from an EMBL/GenBank/DDBJ whole genome shotgun (WGS) entry which is preliminary data.</text>
</comment>
<gene>
    <name evidence="1" type="ORF">HF521_015076</name>
</gene>
<proteinExistence type="predicted"/>
<sequence>IDNLNDLKNKTNFDEYLSTLCWLLSLGKIDQNGKLRLNINPTDKHLGFHQFKNFEKTFPNLSKTNFEYYTFGNVIKALKSLPNYIIRKICNSQISSKNNLHRIVIQIDKDYPNVVFKVYVTQHYKDKNKGSSYDPKFTFEISIKLLKEIEDICLSIQEQQT</sequence>
<accession>A0A8T0A6U0</accession>